<gene>
    <name evidence="4" type="primary">LOC121218254</name>
</gene>
<feature type="domain" description="DUF7745" evidence="2">
    <location>
        <begin position="12"/>
        <end position="287"/>
    </location>
</feature>
<evidence type="ECO:0000313" key="3">
    <source>
        <dbReference type="Proteomes" id="UP000818029"/>
    </source>
</evidence>
<dbReference type="PANTHER" id="PTHR48200:SF1">
    <property type="entry name" value="AMINOTRANSFERASE-LIKE PLANT MOBILE DOMAIN-CONTAINING PROTEIN"/>
    <property type="match status" value="1"/>
</dbReference>
<reference evidence="4" key="2">
    <citation type="submission" date="2025-08" db="UniProtKB">
        <authorList>
            <consortium name="RefSeq"/>
        </authorList>
    </citation>
    <scope>IDENTIFICATION</scope>
</reference>
<accession>A0ABM3A8B6</accession>
<dbReference type="InterPro" id="IPR056647">
    <property type="entry name" value="DUF7745"/>
</dbReference>
<keyword evidence="1" id="KW-0175">Coiled coil</keyword>
<sequence length="333" mass="38661">MKEIWGQWDGEVKQLFYCHYGDLPYLLDVKIDEHLFRALAQYWNSTYSCFSFRKVDLVPTIEEYTTLLHWPKIQVDRIYSRPANIPAFSKKLMNITGMSEQWVTTRIKQKGYCKCISWRNLRDLILAYPDVKKMVDVFALSIYGLVIFPKALGHVNEAVADLFDRLGKGTTHVPAILAETFRSLNACKRAGEGRFIGCAQLLLSWFHSHFWKVEKVSYRIFSENYSPLKELVATPRGFDWVPLLGVWGAVGYAPLLSLRQYRSRQFTPPTYGINDNIPTSDQGNPQSIEEHLKVIPSELEIIRQDFERKSLELEKRIEQLEEEKMQLGLDVDV</sequence>
<name>A0ABM3A8B6_GOSHI</name>
<protein>
    <recommendedName>
        <fullName evidence="2">DUF7745 domain-containing protein</fullName>
    </recommendedName>
</protein>
<feature type="coiled-coil region" evidence="1">
    <location>
        <begin position="303"/>
        <end position="330"/>
    </location>
</feature>
<reference evidence="3" key="1">
    <citation type="journal article" date="2020" name="Nat. Genet.">
        <title>Genomic diversifications of five Gossypium allopolyploid species and their impact on cotton improvement.</title>
        <authorList>
            <person name="Chen Z.J."/>
            <person name="Sreedasyam A."/>
            <person name="Ando A."/>
            <person name="Song Q."/>
            <person name="De Santiago L.M."/>
            <person name="Hulse-Kemp A.M."/>
            <person name="Ding M."/>
            <person name="Ye W."/>
            <person name="Kirkbride R.C."/>
            <person name="Jenkins J."/>
            <person name="Plott C."/>
            <person name="Lovell J."/>
            <person name="Lin Y.M."/>
            <person name="Vaughn R."/>
            <person name="Liu B."/>
            <person name="Simpson S."/>
            <person name="Scheffler B.E."/>
            <person name="Wen L."/>
            <person name="Saski C.A."/>
            <person name="Grover C.E."/>
            <person name="Hu G."/>
            <person name="Conover J.L."/>
            <person name="Carlson J.W."/>
            <person name="Shu S."/>
            <person name="Boston L.B."/>
            <person name="Williams M."/>
            <person name="Peterson D.G."/>
            <person name="McGee K."/>
            <person name="Jones D.C."/>
            <person name="Wendel J.F."/>
            <person name="Stelly D.M."/>
            <person name="Grimwood J."/>
            <person name="Schmutz J."/>
        </authorList>
    </citation>
    <scope>NUCLEOTIDE SEQUENCE [LARGE SCALE GENOMIC DNA]</scope>
    <source>
        <strain evidence="3">cv. TM-1</strain>
    </source>
</reference>
<evidence type="ECO:0000259" key="2">
    <source>
        <dbReference type="Pfam" id="PF24924"/>
    </source>
</evidence>
<dbReference type="Proteomes" id="UP000818029">
    <property type="component" value="Chromosome A03"/>
</dbReference>
<evidence type="ECO:0000313" key="4">
    <source>
        <dbReference type="RefSeq" id="XP_040951088.1"/>
    </source>
</evidence>
<dbReference type="RefSeq" id="XP_040951088.1">
    <property type="nucleotide sequence ID" value="XM_041095154.1"/>
</dbReference>
<dbReference type="GeneID" id="121218254"/>
<organism evidence="3 4">
    <name type="scientific">Gossypium hirsutum</name>
    <name type="common">Upland cotton</name>
    <name type="synonym">Gossypium mexicanum</name>
    <dbReference type="NCBI Taxonomy" id="3635"/>
    <lineage>
        <taxon>Eukaryota</taxon>
        <taxon>Viridiplantae</taxon>
        <taxon>Streptophyta</taxon>
        <taxon>Embryophyta</taxon>
        <taxon>Tracheophyta</taxon>
        <taxon>Spermatophyta</taxon>
        <taxon>Magnoliopsida</taxon>
        <taxon>eudicotyledons</taxon>
        <taxon>Gunneridae</taxon>
        <taxon>Pentapetalae</taxon>
        <taxon>rosids</taxon>
        <taxon>malvids</taxon>
        <taxon>Malvales</taxon>
        <taxon>Malvaceae</taxon>
        <taxon>Malvoideae</taxon>
        <taxon>Gossypium</taxon>
    </lineage>
</organism>
<keyword evidence="3" id="KW-1185">Reference proteome</keyword>
<dbReference type="Pfam" id="PF24924">
    <property type="entry name" value="DUF7745"/>
    <property type="match status" value="1"/>
</dbReference>
<proteinExistence type="predicted"/>
<dbReference type="PANTHER" id="PTHR48200">
    <property type="entry name" value="PROTEIN, PUTATIVE-RELATED"/>
    <property type="match status" value="1"/>
</dbReference>
<evidence type="ECO:0000256" key="1">
    <source>
        <dbReference type="SAM" id="Coils"/>
    </source>
</evidence>